<dbReference type="GO" id="GO:0050661">
    <property type="term" value="F:NADP binding"/>
    <property type="evidence" value="ECO:0007669"/>
    <property type="project" value="InterPro"/>
</dbReference>
<evidence type="ECO:0000256" key="6">
    <source>
        <dbReference type="ARBA" id="ARBA00023002"/>
    </source>
</evidence>
<dbReference type="GO" id="GO:0005829">
    <property type="term" value="C:cytosol"/>
    <property type="evidence" value="ECO:0007669"/>
    <property type="project" value="TreeGrafter"/>
</dbReference>
<dbReference type="PIRSF" id="PIRSF000194">
    <property type="entry name" value="DHFR"/>
    <property type="match status" value="1"/>
</dbReference>
<dbReference type="CDD" id="cd00209">
    <property type="entry name" value="DHFR"/>
    <property type="match status" value="1"/>
</dbReference>
<dbReference type="Proteomes" id="UP000177803">
    <property type="component" value="Unassembled WGS sequence"/>
</dbReference>
<evidence type="ECO:0000256" key="2">
    <source>
        <dbReference type="ARBA" id="ARBA00009539"/>
    </source>
</evidence>
<dbReference type="PROSITE" id="PS00075">
    <property type="entry name" value="DHFR_1"/>
    <property type="match status" value="1"/>
</dbReference>
<evidence type="ECO:0000256" key="1">
    <source>
        <dbReference type="ARBA" id="ARBA00004903"/>
    </source>
</evidence>
<comment type="function">
    <text evidence="7">Key enzyme in folate metabolism. Catalyzes an essential reaction for de novo glycine and purine synthesis, and for DNA precursor synthesis.</text>
</comment>
<protein>
    <recommendedName>
        <fullName evidence="3 7">Dihydrofolate reductase</fullName>
        <ecNumber evidence="3 7">1.5.1.3</ecNumber>
    </recommendedName>
</protein>
<dbReference type="GO" id="GO:0046654">
    <property type="term" value="P:tetrahydrofolate biosynthetic process"/>
    <property type="evidence" value="ECO:0007669"/>
    <property type="project" value="UniProtKB-UniPathway"/>
</dbReference>
<dbReference type="GO" id="GO:0046452">
    <property type="term" value="P:dihydrofolate metabolic process"/>
    <property type="evidence" value="ECO:0007669"/>
    <property type="project" value="TreeGrafter"/>
</dbReference>
<evidence type="ECO:0000256" key="3">
    <source>
        <dbReference type="ARBA" id="ARBA00012856"/>
    </source>
</evidence>
<evidence type="ECO:0000256" key="4">
    <source>
        <dbReference type="ARBA" id="ARBA00022563"/>
    </source>
</evidence>
<dbReference type="EC" id="1.5.1.3" evidence="3 7"/>
<evidence type="ECO:0000256" key="5">
    <source>
        <dbReference type="ARBA" id="ARBA00022857"/>
    </source>
</evidence>
<dbReference type="GO" id="GO:0006730">
    <property type="term" value="P:one-carbon metabolic process"/>
    <property type="evidence" value="ECO:0007669"/>
    <property type="project" value="UniProtKB-KW"/>
</dbReference>
<comment type="similarity">
    <text evidence="2 7 8">Belongs to the dihydrofolate reductase family.</text>
</comment>
<accession>A0A1F6NKF9</accession>
<evidence type="ECO:0000313" key="10">
    <source>
        <dbReference type="EMBL" id="OGH84369.1"/>
    </source>
</evidence>
<dbReference type="PROSITE" id="PS51330">
    <property type="entry name" value="DHFR_2"/>
    <property type="match status" value="1"/>
</dbReference>
<dbReference type="GO" id="GO:0046655">
    <property type="term" value="P:folic acid metabolic process"/>
    <property type="evidence" value="ECO:0007669"/>
    <property type="project" value="TreeGrafter"/>
</dbReference>
<dbReference type="EMBL" id="MFQR01000026">
    <property type="protein sequence ID" value="OGH84369.1"/>
    <property type="molecule type" value="Genomic_DNA"/>
</dbReference>
<proteinExistence type="inferred from homology"/>
<dbReference type="SUPFAM" id="SSF53597">
    <property type="entry name" value="Dihydrofolate reductase-like"/>
    <property type="match status" value="1"/>
</dbReference>
<organism evidence="10 11">
    <name type="scientific">Candidatus Magasanikbacteria bacterium RIFOXYA2_FULL_44_8</name>
    <dbReference type="NCBI Taxonomy" id="1798696"/>
    <lineage>
        <taxon>Bacteria</taxon>
        <taxon>Candidatus Magasanikiibacteriota</taxon>
    </lineage>
</organism>
<dbReference type="InterPro" id="IPR012259">
    <property type="entry name" value="DHFR"/>
</dbReference>
<comment type="caution">
    <text evidence="10">The sequence shown here is derived from an EMBL/GenBank/DDBJ whole genome shotgun (WGS) entry which is preliminary data.</text>
</comment>
<evidence type="ECO:0000256" key="7">
    <source>
        <dbReference type="PIRNR" id="PIRNR000194"/>
    </source>
</evidence>
<evidence type="ECO:0000259" key="9">
    <source>
        <dbReference type="PROSITE" id="PS51330"/>
    </source>
</evidence>
<dbReference type="PRINTS" id="PR00070">
    <property type="entry name" value="DHFR"/>
</dbReference>
<name>A0A1F6NKF9_9BACT</name>
<dbReference type="Pfam" id="PF00186">
    <property type="entry name" value="DHFR_1"/>
    <property type="match status" value="1"/>
</dbReference>
<dbReference type="AlphaFoldDB" id="A0A1F6NKF9"/>
<dbReference type="PANTHER" id="PTHR48069">
    <property type="entry name" value="DIHYDROFOLATE REDUCTASE"/>
    <property type="match status" value="1"/>
</dbReference>
<dbReference type="InterPro" id="IPR024072">
    <property type="entry name" value="DHFR-like_dom_sf"/>
</dbReference>
<evidence type="ECO:0000256" key="8">
    <source>
        <dbReference type="RuleBase" id="RU004474"/>
    </source>
</evidence>
<dbReference type="GO" id="GO:0004146">
    <property type="term" value="F:dihydrofolate reductase activity"/>
    <property type="evidence" value="ECO:0007669"/>
    <property type="project" value="UniProtKB-EC"/>
</dbReference>
<sequence>MPFTIIAAVAKNNCIGIKNKLPWNLPEDLKHFKELTMGNTVLMGQKTFESILGYLGKPLPGRKTVVVSNDPNFTAQSDVRIFRSLDDIFTQLSDENVFICGGASIYAQTINRMDTLYITHVDQIVDGDVFFPEIDKNIWHEAERENHDGFSFVTYKK</sequence>
<evidence type="ECO:0000313" key="11">
    <source>
        <dbReference type="Proteomes" id="UP000177803"/>
    </source>
</evidence>
<gene>
    <name evidence="10" type="ORF">A2261_00690</name>
</gene>
<comment type="catalytic activity">
    <reaction evidence="7">
        <text>(6S)-5,6,7,8-tetrahydrofolate + NADP(+) = 7,8-dihydrofolate + NADPH + H(+)</text>
        <dbReference type="Rhea" id="RHEA:15009"/>
        <dbReference type="ChEBI" id="CHEBI:15378"/>
        <dbReference type="ChEBI" id="CHEBI:57451"/>
        <dbReference type="ChEBI" id="CHEBI:57453"/>
        <dbReference type="ChEBI" id="CHEBI:57783"/>
        <dbReference type="ChEBI" id="CHEBI:58349"/>
        <dbReference type="EC" id="1.5.1.3"/>
    </reaction>
</comment>
<dbReference type="Gene3D" id="3.40.430.10">
    <property type="entry name" value="Dihydrofolate Reductase, subunit A"/>
    <property type="match status" value="1"/>
</dbReference>
<keyword evidence="5 7" id="KW-0521">NADP</keyword>
<dbReference type="PANTHER" id="PTHR48069:SF3">
    <property type="entry name" value="DIHYDROFOLATE REDUCTASE"/>
    <property type="match status" value="1"/>
</dbReference>
<keyword evidence="4 7" id="KW-0554">One-carbon metabolism</keyword>
<dbReference type="InterPro" id="IPR001796">
    <property type="entry name" value="DHFR_dom"/>
</dbReference>
<dbReference type="UniPathway" id="UPA00077">
    <property type="reaction ID" value="UER00158"/>
</dbReference>
<reference evidence="10 11" key="1">
    <citation type="journal article" date="2016" name="Nat. Commun.">
        <title>Thousands of microbial genomes shed light on interconnected biogeochemical processes in an aquifer system.</title>
        <authorList>
            <person name="Anantharaman K."/>
            <person name="Brown C.T."/>
            <person name="Hug L.A."/>
            <person name="Sharon I."/>
            <person name="Castelle C.J."/>
            <person name="Probst A.J."/>
            <person name="Thomas B.C."/>
            <person name="Singh A."/>
            <person name="Wilkins M.J."/>
            <person name="Karaoz U."/>
            <person name="Brodie E.L."/>
            <person name="Williams K.H."/>
            <person name="Hubbard S.S."/>
            <person name="Banfield J.F."/>
        </authorList>
    </citation>
    <scope>NUCLEOTIDE SEQUENCE [LARGE SCALE GENOMIC DNA]</scope>
</reference>
<keyword evidence="6 7" id="KW-0560">Oxidoreductase</keyword>
<comment type="pathway">
    <text evidence="1 7">Cofactor biosynthesis; tetrahydrofolate biosynthesis; 5,6,7,8-tetrahydrofolate from 7,8-dihydrofolate: step 1/1.</text>
</comment>
<dbReference type="InterPro" id="IPR017925">
    <property type="entry name" value="DHFR_CS"/>
</dbReference>
<feature type="domain" description="DHFR" evidence="9">
    <location>
        <begin position="2"/>
        <end position="157"/>
    </location>
</feature>